<evidence type="ECO:0000256" key="3">
    <source>
        <dbReference type="ARBA" id="ARBA00023163"/>
    </source>
</evidence>
<dbReference type="InterPro" id="IPR018490">
    <property type="entry name" value="cNMP-bd_dom_sf"/>
</dbReference>
<dbReference type="InterPro" id="IPR014710">
    <property type="entry name" value="RmlC-like_jellyroll"/>
</dbReference>
<dbReference type="Pfam" id="PF00027">
    <property type="entry name" value="cNMP_binding"/>
    <property type="match status" value="1"/>
</dbReference>
<evidence type="ECO:0000256" key="2">
    <source>
        <dbReference type="ARBA" id="ARBA00023125"/>
    </source>
</evidence>
<dbReference type="GO" id="GO:0006355">
    <property type="term" value="P:regulation of DNA-templated transcription"/>
    <property type="evidence" value="ECO:0007669"/>
    <property type="project" value="InterPro"/>
</dbReference>
<dbReference type="Pfam" id="PF13545">
    <property type="entry name" value="HTH_Crp_2"/>
    <property type="match status" value="1"/>
</dbReference>
<dbReference type="Gene3D" id="1.10.10.10">
    <property type="entry name" value="Winged helix-like DNA-binding domain superfamily/Winged helix DNA-binding domain"/>
    <property type="match status" value="1"/>
</dbReference>
<dbReference type="GO" id="GO:0003677">
    <property type="term" value="F:DNA binding"/>
    <property type="evidence" value="ECO:0007669"/>
    <property type="project" value="UniProtKB-KW"/>
</dbReference>
<dbReference type="InterPro" id="IPR036388">
    <property type="entry name" value="WH-like_DNA-bd_sf"/>
</dbReference>
<organism evidence="5 6">
    <name type="scientific">Methylobacterium soli</name>
    <dbReference type="NCBI Taxonomy" id="553447"/>
    <lineage>
        <taxon>Bacteria</taxon>
        <taxon>Pseudomonadati</taxon>
        <taxon>Pseudomonadota</taxon>
        <taxon>Alphaproteobacteria</taxon>
        <taxon>Hyphomicrobiales</taxon>
        <taxon>Methylobacteriaceae</taxon>
        <taxon>Methylobacterium</taxon>
    </lineage>
</organism>
<evidence type="ECO:0000259" key="4">
    <source>
        <dbReference type="PROSITE" id="PS51063"/>
    </source>
</evidence>
<sequence>MTIASGSGLGLMVRKLTSIASLSGEEQQAIEALPHVIRVFEPGEDIVRDKDRPAYCCILLSGWGYRYKVLADGKRQILSFHIPGDIPDLQSLHLRVMDHSVGVITTSSVGMIPHEALRELTRGHPNLAAILWRDTLIDAAIFREWMTGIGRRTAHGRVAHLLCELYLKLHAIGLAEHFRCDLPITQVDIGDALGLSNVHVNRMLQDLRARGLIALRGRSLAIEDWVALTRVAEFDPTYLHLVKPIPA</sequence>
<reference evidence="5 6" key="1">
    <citation type="submission" date="2019-09" db="EMBL/GenBank/DDBJ databases">
        <title>YIM 48816 draft genome.</title>
        <authorList>
            <person name="Jiang L."/>
        </authorList>
    </citation>
    <scope>NUCLEOTIDE SEQUENCE [LARGE SCALE GENOMIC DNA]</scope>
    <source>
        <strain evidence="5 6">YIM 48816</strain>
    </source>
</reference>
<dbReference type="RefSeq" id="WP_151000869.1">
    <property type="nucleotide sequence ID" value="NZ_VZZK01000013.1"/>
</dbReference>
<dbReference type="SMART" id="SM00419">
    <property type="entry name" value="HTH_CRP"/>
    <property type="match status" value="1"/>
</dbReference>
<dbReference type="OrthoDB" id="7584044at2"/>
<dbReference type="Proteomes" id="UP000474159">
    <property type="component" value="Unassembled WGS sequence"/>
</dbReference>
<dbReference type="SUPFAM" id="SSF51206">
    <property type="entry name" value="cAMP-binding domain-like"/>
    <property type="match status" value="1"/>
</dbReference>
<dbReference type="PROSITE" id="PS51063">
    <property type="entry name" value="HTH_CRP_2"/>
    <property type="match status" value="1"/>
</dbReference>
<dbReference type="InterPro" id="IPR000595">
    <property type="entry name" value="cNMP-bd_dom"/>
</dbReference>
<evidence type="ECO:0000256" key="1">
    <source>
        <dbReference type="ARBA" id="ARBA00023015"/>
    </source>
</evidence>
<keyword evidence="6" id="KW-1185">Reference proteome</keyword>
<evidence type="ECO:0000313" key="6">
    <source>
        <dbReference type="Proteomes" id="UP000474159"/>
    </source>
</evidence>
<keyword evidence="3" id="KW-0804">Transcription</keyword>
<accession>A0A6L3SXC3</accession>
<proteinExistence type="predicted"/>
<evidence type="ECO:0000313" key="5">
    <source>
        <dbReference type="EMBL" id="KAB1078556.1"/>
    </source>
</evidence>
<protein>
    <submittedName>
        <fullName evidence="5">Crp/Fnr family transcriptional regulator</fullName>
    </submittedName>
</protein>
<comment type="caution">
    <text evidence="5">The sequence shown here is derived from an EMBL/GenBank/DDBJ whole genome shotgun (WGS) entry which is preliminary data.</text>
</comment>
<dbReference type="AlphaFoldDB" id="A0A6L3SXC3"/>
<keyword evidence="1" id="KW-0805">Transcription regulation</keyword>
<name>A0A6L3SXC3_9HYPH</name>
<dbReference type="Gene3D" id="2.60.120.10">
    <property type="entry name" value="Jelly Rolls"/>
    <property type="match status" value="1"/>
</dbReference>
<dbReference type="InterPro" id="IPR036390">
    <property type="entry name" value="WH_DNA-bd_sf"/>
</dbReference>
<keyword evidence="2" id="KW-0238">DNA-binding</keyword>
<feature type="domain" description="HTH crp-type" evidence="4">
    <location>
        <begin position="152"/>
        <end position="226"/>
    </location>
</feature>
<dbReference type="EMBL" id="VZZK01000013">
    <property type="protein sequence ID" value="KAB1078556.1"/>
    <property type="molecule type" value="Genomic_DNA"/>
</dbReference>
<dbReference type="InterPro" id="IPR012318">
    <property type="entry name" value="HTH_CRP"/>
</dbReference>
<dbReference type="CDD" id="cd00038">
    <property type="entry name" value="CAP_ED"/>
    <property type="match status" value="1"/>
</dbReference>
<gene>
    <name evidence="5" type="ORF">F6X53_14245</name>
</gene>
<dbReference type="SUPFAM" id="SSF46785">
    <property type="entry name" value="Winged helix' DNA-binding domain"/>
    <property type="match status" value="1"/>
</dbReference>